<evidence type="ECO:0000313" key="2">
    <source>
        <dbReference type="Proteomes" id="UP000297229"/>
    </source>
</evidence>
<gene>
    <name evidence="1" type="ORF">BELL_1115g00020</name>
</gene>
<sequence length="214" mass="23823">MEKDSKSSPMNPDIKLVTIDVKMQIRTLHAKIMFLQEVGGITTEIEKMMTELTALCNKGESISTIGTPAPAATKVFPKLLAKPETMQAHSGYVGPNSTHLLMMPGDTIIAHAYIDEMIAVGFNTRTNLGGRFPVNNTKSVDPQPNEKVEMFIATDAPSTYNCGPLPLTYKTGHYVRVCSWEKSKLYAYGFNLSTFAMGRFDVRYSFKRIEGLWE</sequence>
<accession>A0A4Z1IM07</accession>
<proteinExistence type="predicted"/>
<protein>
    <submittedName>
        <fullName evidence="1">Uncharacterized protein</fullName>
    </submittedName>
</protein>
<keyword evidence="2" id="KW-1185">Reference proteome</keyword>
<dbReference type="InterPro" id="IPR036028">
    <property type="entry name" value="SH3-like_dom_sf"/>
</dbReference>
<dbReference type="AlphaFoldDB" id="A0A4Z1IM07"/>
<dbReference type="EMBL" id="PQXM01001113">
    <property type="protein sequence ID" value="TGO62436.1"/>
    <property type="molecule type" value="Genomic_DNA"/>
</dbReference>
<dbReference type="OrthoDB" id="3550879at2759"/>
<reference evidence="1 2" key="1">
    <citation type="submission" date="2017-12" db="EMBL/GenBank/DDBJ databases">
        <title>Comparative genomics of Botrytis spp.</title>
        <authorList>
            <person name="Valero-Jimenez C.A."/>
            <person name="Tapia P."/>
            <person name="Veloso J."/>
            <person name="Silva-Moreno E."/>
            <person name="Staats M."/>
            <person name="Valdes J.H."/>
            <person name="Van Kan J.A.L."/>
        </authorList>
    </citation>
    <scope>NUCLEOTIDE SEQUENCE [LARGE SCALE GENOMIC DNA]</scope>
    <source>
        <strain evidence="1 2">Be9601</strain>
    </source>
</reference>
<comment type="caution">
    <text evidence="1">The sequence shown here is derived from an EMBL/GenBank/DDBJ whole genome shotgun (WGS) entry which is preliminary data.</text>
</comment>
<dbReference type="SUPFAM" id="SSF50044">
    <property type="entry name" value="SH3-domain"/>
    <property type="match status" value="1"/>
</dbReference>
<evidence type="ECO:0000313" key="1">
    <source>
        <dbReference type="EMBL" id="TGO62436.1"/>
    </source>
</evidence>
<organism evidence="1 2">
    <name type="scientific">Botrytis elliptica</name>
    <dbReference type="NCBI Taxonomy" id="278938"/>
    <lineage>
        <taxon>Eukaryota</taxon>
        <taxon>Fungi</taxon>
        <taxon>Dikarya</taxon>
        <taxon>Ascomycota</taxon>
        <taxon>Pezizomycotina</taxon>
        <taxon>Leotiomycetes</taxon>
        <taxon>Helotiales</taxon>
        <taxon>Sclerotiniaceae</taxon>
        <taxon>Botrytis</taxon>
    </lineage>
</organism>
<dbReference type="Proteomes" id="UP000297229">
    <property type="component" value="Unassembled WGS sequence"/>
</dbReference>
<name>A0A4Z1IM07_9HELO</name>